<dbReference type="InterPro" id="IPR020841">
    <property type="entry name" value="PKS_Beta-ketoAc_synthase_dom"/>
</dbReference>
<evidence type="ECO:0000313" key="14">
    <source>
        <dbReference type="Proteomes" id="UP000799444"/>
    </source>
</evidence>
<dbReference type="InterPro" id="IPR014031">
    <property type="entry name" value="Ketoacyl_synth_C"/>
</dbReference>
<dbReference type="PANTHER" id="PTHR43775:SF29">
    <property type="entry name" value="ASPERFURANONE POLYKETIDE SYNTHASE AFOG-RELATED"/>
    <property type="match status" value="1"/>
</dbReference>
<dbReference type="PROSITE" id="PS00606">
    <property type="entry name" value="KS3_1"/>
    <property type="match status" value="1"/>
</dbReference>
<dbReference type="SMART" id="SM00825">
    <property type="entry name" value="PKS_KS"/>
    <property type="match status" value="1"/>
</dbReference>
<evidence type="ECO:0000259" key="11">
    <source>
        <dbReference type="PROSITE" id="PS52004"/>
    </source>
</evidence>
<dbReference type="SMART" id="SM00822">
    <property type="entry name" value="PKS_KR"/>
    <property type="match status" value="1"/>
</dbReference>
<dbReference type="InterPro" id="IPR042104">
    <property type="entry name" value="PKS_dehydratase_sf"/>
</dbReference>
<dbReference type="InterPro" id="IPR018201">
    <property type="entry name" value="Ketoacyl_synth_AS"/>
</dbReference>
<dbReference type="Pfam" id="PF08240">
    <property type="entry name" value="ADH_N"/>
    <property type="match status" value="1"/>
</dbReference>
<keyword evidence="5" id="KW-0560">Oxidoreductase</keyword>
<evidence type="ECO:0000256" key="1">
    <source>
        <dbReference type="ARBA" id="ARBA00022450"/>
    </source>
</evidence>
<dbReference type="Proteomes" id="UP000799444">
    <property type="component" value="Unassembled WGS sequence"/>
</dbReference>
<dbReference type="InterPro" id="IPR014043">
    <property type="entry name" value="Acyl_transferase_dom"/>
</dbReference>
<reference evidence="13" key="1">
    <citation type="journal article" date="2020" name="Stud. Mycol.">
        <title>101 Dothideomycetes genomes: a test case for predicting lifestyles and emergence of pathogens.</title>
        <authorList>
            <person name="Haridas S."/>
            <person name="Albert R."/>
            <person name="Binder M."/>
            <person name="Bloem J."/>
            <person name="Labutti K."/>
            <person name="Salamov A."/>
            <person name="Andreopoulos B."/>
            <person name="Baker S."/>
            <person name="Barry K."/>
            <person name="Bills G."/>
            <person name="Bluhm B."/>
            <person name="Cannon C."/>
            <person name="Castanera R."/>
            <person name="Culley D."/>
            <person name="Daum C."/>
            <person name="Ezra D."/>
            <person name="Gonzalez J."/>
            <person name="Henrissat B."/>
            <person name="Kuo A."/>
            <person name="Liang C."/>
            <person name="Lipzen A."/>
            <person name="Lutzoni F."/>
            <person name="Magnuson J."/>
            <person name="Mondo S."/>
            <person name="Nolan M."/>
            <person name="Ohm R."/>
            <person name="Pangilinan J."/>
            <person name="Park H.-J."/>
            <person name="Ramirez L."/>
            <person name="Alfaro M."/>
            <person name="Sun H."/>
            <person name="Tritt A."/>
            <person name="Yoshinaga Y."/>
            <person name="Zwiers L.-H."/>
            <person name="Turgeon B."/>
            <person name="Goodwin S."/>
            <person name="Spatafora J."/>
            <person name="Crous P."/>
            <person name="Grigoriev I."/>
        </authorList>
    </citation>
    <scope>NUCLEOTIDE SEQUENCE</scope>
    <source>
        <strain evidence="13">CBS 125425</strain>
    </source>
</reference>
<dbReference type="InterPro" id="IPR016035">
    <property type="entry name" value="Acyl_Trfase/lysoPLipase"/>
</dbReference>
<dbReference type="InterPro" id="IPR056501">
    <property type="entry name" value="NAD-bd_HRPKS_sdrA"/>
</dbReference>
<dbReference type="Pfam" id="PF08659">
    <property type="entry name" value="KR"/>
    <property type="match status" value="1"/>
</dbReference>
<dbReference type="GO" id="GO:0004315">
    <property type="term" value="F:3-oxoacyl-[acyl-carrier-protein] synthase activity"/>
    <property type="evidence" value="ECO:0007669"/>
    <property type="project" value="InterPro"/>
</dbReference>
<dbReference type="SUPFAM" id="SSF50129">
    <property type="entry name" value="GroES-like"/>
    <property type="match status" value="1"/>
</dbReference>
<evidence type="ECO:0008006" key="15">
    <source>
        <dbReference type="Google" id="ProtNLM"/>
    </source>
</evidence>
<feature type="domain" description="PKS/mFAS DH" evidence="12">
    <location>
        <begin position="1005"/>
        <end position="1315"/>
    </location>
</feature>
<dbReference type="Pfam" id="PF21089">
    <property type="entry name" value="PKS_DH_N"/>
    <property type="match status" value="1"/>
</dbReference>
<evidence type="ECO:0000256" key="5">
    <source>
        <dbReference type="ARBA" id="ARBA00023002"/>
    </source>
</evidence>
<dbReference type="Pfam" id="PF23297">
    <property type="entry name" value="ACP_SdgA_C"/>
    <property type="match status" value="1"/>
</dbReference>
<dbReference type="InterPro" id="IPR050091">
    <property type="entry name" value="PKS_NRPS_Biosynth_Enz"/>
</dbReference>
<dbReference type="InterPro" id="IPR020807">
    <property type="entry name" value="PKS_DH"/>
</dbReference>
<name>A0A9P4V218_9PLEO</name>
<keyword evidence="6" id="KW-0511">Multifunctional enzyme</keyword>
<protein>
    <recommendedName>
        <fullName evidence="15">Polyketide synthase</fullName>
    </recommendedName>
</protein>
<dbReference type="GO" id="GO:0016491">
    <property type="term" value="F:oxidoreductase activity"/>
    <property type="evidence" value="ECO:0007669"/>
    <property type="project" value="UniProtKB-KW"/>
</dbReference>
<dbReference type="PANTHER" id="PTHR43775">
    <property type="entry name" value="FATTY ACID SYNTHASE"/>
    <property type="match status" value="1"/>
</dbReference>
<dbReference type="InterPro" id="IPR011032">
    <property type="entry name" value="GroES-like_sf"/>
</dbReference>
<dbReference type="FunFam" id="3.40.50.720:FF:000209">
    <property type="entry name" value="Polyketide synthase Pks12"/>
    <property type="match status" value="1"/>
</dbReference>
<dbReference type="Pfam" id="PF13602">
    <property type="entry name" value="ADH_zinc_N_2"/>
    <property type="match status" value="1"/>
</dbReference>
<dbReference type="InterPro" id="IPR016039">
    <property type="entry name" value="Thiolase-like"/>
</dbReference>
<dbReference type="PROSITE" id="PS52019">
    <property type="entry name" value="PKS_MFAS_DH"/>
    <property type="match status" value="1"/>
</dbReference>
<keyword evidence="3" id="KW-0808">Transferase</keyword>
<dbReference type="OrthoDB" id="329835at2759"/>
<dbReference type="InterPro" id="IPR013968">
    <property type="entry name" value="PKS_KR"/>
</dbReference>
<feature type="domain" description="Ketosynthase family 3 (KS3)" evidence="11">
    <location>
        <begin position="43"/>
        <end position="467"/>
    </location>
</feature>
<dbReference type="Gene3D" id="1.10.1200.10">
    <property type="entry name" value="ACP-like"/>
    <property type="match status" value="1"/>
</dbReference>
<keyword evidence="4" id="KW-0521">NADP</keyword>
<comment type="caution">
    <text evidence="13">The sequence shown here is derived from an EMBL/GenBank/DDBJ whole genome shotgun (WGS) entry which is preliminary data.</text>
</comment>
<dbReference type="InterPro" id="IPR049552">
    <property type="entry name" value="PKS_DH_N"/>
</dbReference>
<organism evidence="13 14">
    <name type="scientific">Polyplosphaeria fusca</name>
    <dbReference type="NCBI Taxonomy" id="682080"/>
    <lineage>
        <taxon>Eukaryota</taxon>
        <taxon>Fungi</taxon>
        <taxon>Dikarya</taxon>
        <taxon>Ascomycota</taxon>
        <taxon>Pezizomycotina</taxon>
        <taxon>Dothideomycetes</taxon>
        <taxon>Pleosporomycetidae</taxon>
        <taxon>Pleosporales</taxon>
        <taxon>Tetraplosphaeriaceae</taxon>
        <taxon>Polyplosphaeria</taxon>
    </lineage>
</organism>
<dbReference type="CDD" id="cd00833">
    <property type="entry name" value="PKS"/>
    <property type="match status" value="1"/>
</dbReference>
<dbReference type="SMART" id="SM00829">
    <property type="entry name" value="PKS_ER"/>
    <property type="match status" value="1"/>
</dbReference>
<dbReference type="InterPro" id="IPR014030">
    <property type="entry name" value="Ketoacyl_synth_N"/>
</dbReference>
<feature type="region of interest" description="Disordered" evidence="9">
    <location>
        <begin position="78"/>
        <end position="99"/>
    </location>
</feature>
<evidence type="ECO:0000256" key="4">
    <source>
        <dbReference type="ARBA" id="ARBA00022857"/>
    </source>
</evidence>
<dbReference type="InterPro" id="IPR020806">
    <property type="entry name" value="PKS_PP-bd"/>
</dbReference>
<evidence type="ECO:0000256" key="9">
    <source>
        <dbReference type="SAM" id="MobiDB-lite"/>
    </source>
</evidence>
<evidence type="ECO:0000256" key="6">
    <source>
        <dbReference type="ARBA" id="ARBA00023268"/>
    </source>
</evidence>
<dbReference type="InterPro" id="IPR013217">
    <property type="entry name" value="Methyltransf_12"/>
</dbReference>
<dbReference type="Gene3D" id="3.40.50.150">
    <property type="entry name" value="Vaccinia Virus protein VP39"/>
    <property type="match status" value="1"/>
</dbReference>
<accession>A0A9P4V218</accession>
<dbReference type="SMART" id="SM00827">
    <property type="entry name" value="PKS_AT"/>
    <property type="match status" value="1"/>
</dbReference>
<feature type="compositionally biased region" description="Low complexity" evidence="9">
    <location>
        <begin position="1"/>
        <end position="24"/>
    </location>
</feature>
<keyword evidence="14" id="KW-1185">Reference proteome</keyword>
<evidence type="ECO:0000256" key="8">
    <source>
        <dbReference type="PROSITE-ProRule" id="PRU01363"/>
    </source>
</evidence>
<dbReference type="Pfam" id="PF02801">
    <property type="entry name" value="Ketoacyl-synt_C"/>
    <property type="match status" value="1"/>
</dbReference>
<dbReference type="SUPFAM" id="SSF53901">
    <property type="entry name" value="Thiolase-like"/>
    <property type="match status" value="1"/>
</dbReference>
<dbReference type="PROSITE" id="PS52004">
    <property type="entry name" value="KS3_2"/>
    <property type="match status" value="1"/>
</dbReference>
<dbReference type="InterPro" id="IPR036291">
    <property type="entry name" value="NAD(P)-bd_dom_sf"/>
</dbReference>
<dbReference type="Pfam" id="PF00109">
    <property type="entry name" value="ketoacyl-synt"/>
    <property type="match status" value="1"/>
</dbReference>
<feature type="region of interest" description="N-terminal hotdog fold" evidence="8">
    <location>
        <begin position="1005"/>
        <end position="1135"/>
    </location>
</feature>
<dbReference type="SUPFAM" id="SSF53335">
    <property type="entry name" value="S-adenosyl-L-methionine-dependent methyltransferases"/>
    <property type="match status" value="1"/>
</dbReference>
<dbReference type="SUPFAM" id="SSF55048">
    <property type="entry name" value="Probable ACP-binding domain of malonyl-CoA ACP transacylase"/>
    <property type="match status" value="1"/>
</dbReference>
<feature type="active site" description="Proton donor; for dehydratase activity" evidence="8">
    <location>
        <position position="1225"/>
    </location>
</feature>
<feature type="region of interest" description="Disordered" evidence="9">
    <location>
        <begin position="1"/>
        <end position="26"/>
    </location>
</feature>
<dbReference type="GO" id="GO:0006633">
    <property type="term" value="P:fatty acid biosynthetic process"/>
    <property type="evidence" value="ECO:0007669"/>
    <property type="project" value="InterPro"/>
</dbReference>
<dbReference type="GO" id="GO:1901336">
    <property type="term" value="P:lactone biosynthetic process"/>
    <property type="evidence" value="ECO:0007669"/>
    <property type="project" value="UniProtKB-ARBA"/>
</dbReference>
<dbReference type="InterPro" id="IPR032821">
    <property type="entry name" value="PKS_assoc"/>
</dbReference>
<dbReference type="Gene3D" id="3.10.129.110">
    <property type="entry name" value="Polyketide synthase dehydratase"/>
    <property type="match status" value="1"/>
</dbReference>
<evidence type="ECO:0000313" key="13">
    <source>
        <dbReference type="EMBL" id="KAF2736977.1"/>
    </source>
</evidence>
<keyword evidence="7" id="KW-0012">Acyltransferase</keyword>
<dbReference type="Pfam" id="PF08242">
    <property type="entry name" value="Methyltransf_12"/>
    <property type="match status" value="1"/>
</dbReference>
<dbReference type="SUPFAM" id="SSF47336">
    <property type="entry name" value="ACP-like"/>
    <property type="match status" value="1"/>
</dbReference>
<evidence type="ECO:0000256" key="7">
    <source>
        <dbReference type="ARBA" id="ARBA00023315"/>
    </source>
</evidence>
<dbReference type="InterPro" id="IPR009081">
    <property type="entry name" value="PP-bd_ACP"/>
</dbReference>
<dbReference type="GO" id="GO:0004312">
    <property type="term" value="F:fatty acid synthase activity"/>
    <property type="evidence" value="ECO:0007669"/>
    <property type="project" value="TreeGrafter"/>
</dbReference>
<dbReference type="SMART" id="SM00826">
    <property type="entry name" value="PKS_DH"/>
    <property type="match status" value="1"/>
</dbReference>
<dbReference type="InterPro" id="IPR049900">
    <property type="entry name" value="PKS_mFAS_DH"/>
</dbReference>
<evidence type="ECO:0000256" key="2">
    <source>
        <dbReference type="ARBA" id="ARBA00022553"/>
    </source>
</evidence>
<dbReference type="Gene3D" id="3.40.366.10">
    <property type="entry name" value="Malonyl-Coenzyme A Acyl Carrier Protein, domain 2"/>
    <property type="match status" value="1"/>
</dbReference>
<dbReference type="GO" id="GO:0044550">
    <property type="term" value="P:secondary metabolite biosynthetic process"/>
    <property type="evidence" value="ECO:0007669"/>
    <property type="project" value="TreeGrafter"/>
</dbReference>
<dbReference type="Gene3D" id="3.90.180.10">
    <property type="entry name" value="Medium-chain alcohol dehydrogenases, catalytic domain"/>
    <property type="match status" value="1"/>
</dbReference>
<keyword evidence="2" id="KW-0597">Phosphoprotein</keyword>
<evidence type="ECO:0000259" key="12">
    <source>
        <dbReference type="PROSITE" id="PS52019"/>
    </source>
</evidence>
<dbReference type="Pfam" id="PF23114">
    <property type="entry name" value="NAD-bd_HRPKS_sdrA"/>
    <property type="match status" value="1"/>
</dbReference>
<dbReference type="PROSITE" id="PS50075">
    <property type="entry name" value="CARRIER"/>
    <property type="match status" value="1"/>
</dbReference>
<dbReference type="Pfam" id="PF14765">
    <property type="entry name" value="PS-DH"/>
    <property type="match status" value="1"/>
</dbReference>
<dbReference type="SUPFAM" id="SSF51735">
    <property type="entry name" value="NAD(P)-binding Rossmann-fold domains"/>
    <property type="match status" value="2"/>
</dbReference>
<evidence type="ECO:0000259" key="10">
    <source>
        <dbReference type="PROSITE" id="PS50075"/>
    </source>
</evidence>
<dbReference type="EMBL" id="ML996120">
    <property type="protein sequence ID" value="KAF2736977.1"/>
    <property type="molecule type" value="Genomic_DNA"/>
</dbReference>
<dbReference type="InterPro" id="IPR020843">
    <property type="entry name" value="ER"/>
</dbReference>
<sequence length="2609" mass="285382">MHLNVESSSVKESSPPSPLSSLSSTAGFSHEKTSATLAPNTFDEPIAIVGLSLRLPGDATSVETFWDMLVQGQTTASEFPEDRVNHASHHSSDGSAMGTIRPRRGHFLKGNLAAFDSAFFAMSAQEVEAMDPQQRVLLETTYHAFENAGIPIDRIYGSDASVHTGCFTADYLLMTAKDPELMLKYSGTGGAGAMLSNRISSFFNLHGPSVTTDTACSSSLVALDQSCQSLKLGQSSVGIVAGCNLIFTLDTTIGLSNMGFLSPEGISYSFDHRANGYARGEGFGVVVLKRLSDAVRDDDTIRAVIRGTGCNQDGNTPLAQPSQDAQARLIAETYRRAGLDPSQTRYVEAHGTGTSVGDPLEATAIGKSFGTAKSPAERVYVSSLKANFGHLEGAAGIAGLIKTVLMLERGVIPPLARLEKVNPNIDEEFLNIQFPRNAIPWPERGLRRASVNSFGFGGTNAHAIIEDAYHHLRIHGIKGKHCTRALPPDEIVINHESTGNECLAMQLVGSRSTRRHVLVMSAQDEWSLKELGLAFDAWFQLSEKSFNEVNILPSLAHTMLQRRSILPWRSFAVTDPSAHLRDITISKACLSSPKDQLSLAFVFTGQGAQWCGMGEELFGYEVFRRSVTDAISYLINQGCYLNLAGIFTGHFEQANQVDSPEVAQPVCTILQVALADLLASVNVHPAVVIGHSSGEIAAAYVAGAFSREVAWRLAFLRGECSSKLAAMPGVDGAMVAVGLSEAAANEYLESITSEMGNGNLTVACVNSPVNVTVSGDRGHVEELAARVGQNGSFARLLQVPVAYHGPHMKLVADEYHAAIGHIEPRTLEHDARFVNMISSVTGELISFTELCEPRYWVRNLVSQVKFNQALNCTFSEPRKNIVKKLDLSHRRIVWATDILEIGPHGTLSGPIRDSLRPFSHAKDVRYISALTRKQDASMTLLTAIAQLHCRGYAPNMSKLNANPDVDPETVIAIPCLPQYPFNHSRTFWHESRLSKNLRLRRFGRDPFLGSPVADWNPQDARWRHFLKLEDSPWIGDHVINGSIIYPAAGMLTMAMNAALQLHCNEAIAAFEFRDVTFHSGLDLSSDKGVEVQLQLTFRGLSSTSSSSNYDWRFRVHRSEWSEVSRGQIRVIPAKVDENDVDRNGEEGHLRERSKSRFEAIATASKTAVDGPAMYERLWHCGYHFGHRFKRIRNARQTTGKAWAEVYLLDTEESDTPIIIHPATLDGMLQVLLPGAAHDGKDSRLATSVPTSINRLWISRNGLKHGEERSVKVAGLTQQTGYRHCSADIVAFSHNGCLRMVGEGIETTAITDSVEETSARIQANPTICWNVVCKPDLGHSQKERLEDYLVRDAPVVTPSSQYLHNLEVVLLAFLLRTSLTLENVGFTASHRHLDFYMRWMRSKLQATNANITEARRLLSDEDNFVAFCNEVAHQYPKYSNILYRAAHHLTDMLSGHLDPLSLMFKGTDMADFYQIILKSANFITPLSRWFDLYTHKFPNASILEVGAGTGAMTKQVMKILLQSSSKGLTPKYSQYCFTDISPSFFAQAQEDFSACPNMTFEVLDLEQDPLGQGYEPESFELIFASLVLHATSSIHRSLTHLKMLLKPGGRLIIIEITNTESFSAGFVFGLLPGWWLHTSGDSDREGRLSPCLNKDEWDSLLLRSGFTGVDHVFWDNIDEGHRHLSLLVSTREHVKHSPANNDLVAATVIAGHGVVEAHVQMCEQQLATLGVAATRQDHSTSASATEVSFDLCIIIDGPTHPILEDLDRGGFDRIRDTVLNASKVLWISQKSGNIPNAGAGSVYGFARALRSEGAVISFTIFEADISLSIDQQRTGIERILQACVCQGPTLSDAEISEQDGLPHIPRVIEDVSISERIRDRSHRMRRQDVRFSDGNLCLTVKTPGLLDTLTFEQLANASNELGSHELQVRVKAIGVNFKDCLVALGRIADTAIGTDCAGIVERAGSGCKIKAGDRVAVLALNTYSSTVRCHEDLVVKIPDFVSFVDAAKLPTNFVTAYHSLIEIGRLNEGEKVLIHAGAGGTGQAAIQVAQLFGAEVFVTVGSQKKKSLVMNEYSILEDHIFYSRDISFAEGIRRQTGGHGVDLVLNSLAGEQLMASWSCLAPYGRFLEIGKRDLLANEKLPMLQFARNISFAAVDVAAMIRERPALIQKSLKAVIDLMAEAKIRIATPLKVFGINEVEDALRYLQGGVNAGGVAIEVAEDAVVSALVPRKPSLAFDGNATYAIAGGLGGQGRSITRWMSSKGAKNFLLLSRSGAKSEEAKTFIAEMSGAGVNIEAPPCDIANLTVLCQVIKEARERLPPIKGCIQASMVLEDSLFTSMTYAGWKAATEPKICGSWNLHSTLPQDLDFFILFSSVSGIIGSIGQSNYVAGNTYQDALATFRLSQGQKAVSLDLGIMKDEGYLVSRSSLIEELIRTKKMVEIPQDDLFVILEHYCDPELRIEDMQSQVLMGLALPAELSRRGEELVQWMERPLFSHLHNYSLASAPPEPSTMKSATRIDLSNLTSAMPLEKAATVVTDAIQEKLAHVLSRPIQDIDTSKSMHAHGVDSLVAVELRNWFLKAIKVDVPIFEILGGGTIAALGRGVAEKFGATD</sequence>
<dbReference type="Gene3D" id="3.30.70.3290">
    <property type="match status" value="1"/>
</dbReference>
<proteinExistence type="predicted"/>
<feature type="active site" description="Proton acceptor; for dehydratase activity" evidence="8">
    <location>
        <position position="1037"/>
    </location>
</feature>
<evidence type="ECO:0000256" key="3">
    <source>
        <dbReference type="ARBA" id="ARBA00022679"/>
    </source>
</evidence>
<dbReference type="InterPro" id="IPR013154">
    <property type="entry name" value="ADH-like_N"/>
</dbReference>
<dbReference type="InterPro" id="IPR049551">
    <property type="entry name" value="PKS_DH_C"/>
</dbReference>
<dbReference type="InterPro" id="IPR016036">
    <property type="entry name" value="Malonyl_transacylase_ACP-bd"/>
</dbReference>
<dbReference type="SUPFAM" id="SSF52151">
    <property type="entry name" value="FabD/lysophospholipase-like"/>
    <property type="match status" value="1"/>
</dbReference>
<dbReference type="Gene3D" id="3.40.47.10">
    <property type="match status" value="1"/>
</dbReference>
<dbReference type="Pfam" id="PF16197">
    <property type="entry name" value="KAsynt_C_assoc"/>
    <property type="match status" value="1"/>
</dbReference>
<dbReference type="InterPro" id="IPR001227">
    <property type="entry name" value="Ac_transferase_dom_sf"/>
</dbReference>
<feature type="region of interest" description="C-terminal hotdog fold" evidence="8">
    <location>
        <begin position="1165"/>
        <end position="1315"/>
    </location>
</feature>
<dbReference type="CDD" id="cd05195">
    <property type="entry name" value="enoyl_red"/>
    <property type="match status" value="1"/>
</dbReference>
<feature type="domain" description="Carrier" evidence="10">
    <location>
        <begin position="2528"/>
        <end position="2605"/>
    </location>
</feature>
<gene>
    <name evidence="13" type="ORF">EJ04DRAFT_595149</name>
</gene>
<dbReference type="InterPro" id="IPR057326">
    <property type="entry name" value="KR_dom"/>
</dbReference>
<dbReference type="Gene3D" id="3.40.50.720">
    <property type="entry name" value="NAD(P)-binding Rossmann-like Domain"/>
    <property type="match status" value="1"/>
</dbReference>
<dbReference type="InterPro" id="IPR036736">
    <property type="entry name" value="ACP-like_sf"/>
</dbReference>
<keyword evidence="1" id="KW-0596">Phosphopantetheine</keyword>
<dbReference type="CDD" id="cd02440">
    <property type="entry name" value="AdoMet_MTases"/>
    <property type="match status" value="1"/>
</dbReference>
<dbReference type="GO" id="GO:0031177">
    <property type="term" value="F:phosphopantetheine binding"/>
    <property type="evidence" value="ECO:0007669"/>
    <property type="project" value="InterPro"/>
</dbReference>
<dbReference type="Pfam" id="PF00698">
    <property type="entry name" value="Acyl_transf_1"/>
    <property type="match status" value="1"/>
</dbReference>
<dbReference type="SMART" id="SM00823">
    <property type="entry name" value="PKS_PP"/>
    <property type="match status" value="1"/>
</dbReference>
<dbReference type="InterPro" id="IPR029063">
    <property type="entry name" value="SAM-dependent_MTases_sf"/>
</dbReference>